<dbReference type="Gene3D" id="2.60.40.1080">
    <property type="match status" value="1"/>
</dbReference>
<feature type="chain" id="PRO_5022822804" description="BIG2 domain-containing protein" evidence="2">
    <location>
        <begin position="20"/>
        <end position="734"/>
    </location>
</feature>
<dbReference type="InterPro" id="IPR022655">
    <property type="entry name" value="DUF1553"/>
</dbReference>
<dbReference type="RefSeq" id="WP_149115179.1">
    <property type="nucleotide sequence ID" value="NZ_CP042425.1"/>
</dbReference>
<dbReference type="PANTHER" id="PTHR35889">
    <property type="entry name" value="CYCLOINULO-OLIGOSACCHARIDE FRUCTANOTRANSFERASE-RELATED"/>
    <property type="match status" value="1"/>
</dbReference>
<dbReference type="Proteomes" id="UP000324974">
    <property type="component" value="Chromosome"/>
</dbReference>
<dbReference type="KEGG" id="lrs:PX52LOC_08062"/>
<evidence type="ECO:0000256" key="1">
    <source>
        <dbReference type="SAM" id="MobiDB-lite"/>
    </source>
</evidence>
<organism evidence="4 5">
    <name type="scientific">Limnoglobus roseus</name>
    <dbReference type="NCBI Taxonomy" id="2598579"/>
    <lineage>
        <taxon>Bacteria</taxon>
        <taxon>Pseudomonadati</taxon>
        <taxon>Planctomycetota</taxon>
        <taxon>Planctomycetia</taxon>
        <taxon>Gemmatales</taxon>
        <taxon>Gemmataceae</taxon>
        <taxon>Limnoglobus</taxon>
    </lineage>
</organism>
<sequence>MLRFVSLVLLIAVACPVRAEMPSFLNEVVPLMTKAGCNQGACHGKGAGQNGFRLSLRGYAPDQDHRWLTREFDARRVDPSEPEASLLLRKATGQAPHEGGKLFGVQSREYQLLRDWLAAGSPGAVKDAAKLTKLEVTPDAKTLKPGETVQLTVWATFADGTRTDVTWLAKFDSNDVAFLTVAPTGLVTAKRNGATAVRVMYQSEVAVAVFAMPFEQTVDAAQFAVKNNFVDEHVFAKLAELRIEPSDLCGDAEFIRRVWLDAAGVLPKPDDVKAFLASTEADKRAKLIDRVLASPAFTDYWALQLGDLFQNRKERDHDVRGVKGVRQFHAWIRKQVADNRPWDLIARDVLLAKGSTTDSPPVGYYIVTVGEARLAEQSEVGESVAQAFLGTRIGCAKCHNHPLERYTQDDFYHFAAFFSRVKLDRKEAKMGGTTALRVSHPDEKTNSRPVGTNQPRTGQFLKPQPLDRSVADIQPTDDPREKLVEWITNPGNAYFSGAMINRVWQHYLGVGLVEPVDDLRATNPPTVPKLWDALKTEFVAHHFDLRHLMRVVLNSRTYQLSSSTRPLNETDARFYSHYYARRLPAEVLHDSIGEATGVPEKLDGYPVGVRAIQVADPNLNSSFLRMFGRSDRVTACACERGGDVTLPQLLHLQNNEALQSRITTATGWVYSTLAAEKSDDAVMDGIFLRTLARQPRDDERAAVRKLLAAGEKRPDVFSDLMWALLNSKEFAFNH</sequence>
<feature type="region of interest" description="Disordered" evidence="1">
    <location>
        <begin position="438"/>
        <end position="463"/>
    </location>
</feature>
<feature type="signal peptide" evidence="2">
    <location>
        <begin position="1"/>
        <end position="19"/>
    </location>
</feature>
<dbReference type="Pfam" id="PF07587">
    <property type="entry name" value="PSD1"/>
    <property type="match status" value="1"/>
</dbReference>
<dbReference type="Pfam" id="PF02368">
    <property type="entry name" value="Big_2"/>
    <property type="match status" value="1"/>
</dbReference>
<dbReference type="PANTHER" id="PTHR35889:SF3">
    <property type="entry name" value="F-BOX DOMAIN-CONTAINING PROTEIN"/>
    <property type="match status" value="1"/>
</dbReference>
<evidence type="ECO:0000259" key="3">
    <source>
        <dbReference type="SMART" id="SM00635"/>
    </source>
</evidence>
<dbReference type="Pfam" id="PF07583">
    <property type="entry name" value="PSCyt2"/>
    <property type="match status" value="1"/>
</dbReference>
<dbReference type="SUPFAM" id="SSF49373">
    <property type="entry name" value="Invasin/intimin cell-adhesion fragments"/>
    <property type="match status" value="1"/>
</dbReference>
<dbReference type="PROSITE" id="PS51257">
    <property type="entry name" value="PROKAR_LIPOPROTEIN"/>
    <property type="match status" value="1"/>
</dbReference>
<name>A0A5C1ASC4_9BACT</name>
<protein>
    <recommendedName>
        <fullName evidence="3">BIG2 domain-containing protein</fullName>
    </recommendedName>
</protein>
<gene>
    <name evidence="4" type="ORF">PX52LOC_08062</name>
</gene>
<dbReference type="InterPro" id="IPR011444">
    <property type="entry name" value="DUF1549"/>
</dbReference>
<dbReference type="OrthoDB" id="230308at2"/>
<dbReference type="SMART" id="SM00635">
    <property type="entry name" value="BID_2"/>
    <property type="match status" value="1"/>
</dbReference>
<keyword evidence="5" id="KW-1185">Reference proteome</keyword>
<keyword evidence="2" id="KW-0732">Signal</keyword>
<reference evidence="5" key="1">
    <citation type="submission" date="2019-08" db="EMBL/GenBank/DDBJ databases">
        <title>Limnoglobus roseus gen. nov., sp. nov., a novel freshwater planctomycete with a giant genome from the family Gemmataceae.</title>
        <authorList>
            <person name="Kulichevskaya I.S."/>
            <person name="Naumoff D.G."/>
            <person name="Miroshnikov K."/>
            <person name="Ivanova A."/>
            <person name="Philippov D.A."/>
            <person name="Hakobyan A."/>
            <person name="Rijpstra I.C."/>
            <person name="Sinninghe Damste J.S."/>
            <person name="Liesack W."/>
            <person name="Dedysh S.N."/>
        </authorList>
    </citation>
    <scope>NUCLEOTIDE SEQUENCE [LARGE SCALE GENOMIC DNA]</scope>
    <source>
        <strain evidence="5">PX52</strain>
    </source>
</reference>
<feature type="compositionally biased region" description="Polar residues" evidence="1">
    <location>
        <begin position="447"/>
        <end position="457"/>
    </location>
</feature>
<evidence type="ECO:0000313" key="4">
    <source>
        <dbReference type="EMBL" id="QEL20936.1"/>
    </source>
</evidence>
<accession>A0A5C1ASC4</accession>
<evidence type="ECO:0000256" key="2">
    <source>
        <dbReference type="SAM" id="SignalP"/>
    </source>
</evidence>
<dbReference type="AlphaFoldDB" id="A0A5C1ASC4"/>
<dbReference type="InterPro" id="IPR003343">
    <property type="entry name" value="Big_2"/>
</dbReference>
<feature type="domain" description="BIG2" evidence="3">
    <location>
        <begin position="130"/>
        <end position="211"/>
    </location>
</feature>
<proteinExistence type="predicted"/>
<dbReference type="EMBL" id="CP042425">
    <property type="protein sequence ID" value="QEL20936.1"/>
    <property type="molecule type" value="Genomic_DNA"/>
</dbReference>
<dbReference type="InterPro" id="IPR008964">
    <property type="entry name" value="Invasin/intimin_cell_adhesion"/>
</dbReference>
<evidence type="ECO:0000313" key="5">
    <source>
        <dbReference type="Proteomes" id="UP000324974"/>
    </source>
</evidence>